<name>A0AAV4PNW3_9ARAC</name>
<feature type="region of interest" description="Disordered" evidence="1">
    <location>
        <begin position="88"/>
        <end position="113"/>
    </location>
</feature>
<keyword evidence="3" id="KW-1185">Reference proteome</keyword>
<gene>
    <name evidence="2" type="ORF">CDAR_84901</name>
</gene>
<comment type="caution">
    <text evidence="2">The sequence shown here is derived from an EMBL/GenBank/DDBJ whole genome shotgun (WGS) entry which is preliminary data.</text>
</comment>
<dbReference type="Proteomes" id="UP001054837">
    <property type="component" value="Unassembled WGS sequence"/>
</dbReference>
<proteinExistence type="predicted"/>
<organism evidence="2 3">
    <name type="scientific">Caerostris darwini</name>
    <dbReference type="NCBI Taxonomy" id="1538125"/>
    <lineage>
        <taxon>Eukaryota</taxon>
        <taxon>Metazoa</taxon>
        <taxon>Ecdysozoa</taxon>
        <taxon>Arthropoda</taxon>
        <taxon>Chelicerata</taxon>
        <taxon>Arachnida</taxon>
        <taxon>Araneae</taxon>
        <taxon>Araneomorphae</taxon>
        <taxon>Entelegynae</taxon>
        <taxon>Araneoidea</taxon>
        <taxon>Araneidae</taxon>
        <taxon>Caerostris</taxon>
    </lineage>
</organism>
<evidence type="ECO:0000256" key="1">
    <source>
        <dbReference type="SAM" id="MobiDB-lite"/>
    </source>
</evidence>
<feature type="region of interest" description="Disordered" evidence="1">
    <location>
        <begin position="49"/>
        <end position="75"/>
    </location>
</feature>
<sequence length="113" mass="13346">MKHELRHPLQKGRREFKVHLIKSFKRLSLPLLIQIKIQQNRRNQNHIFFQETPFPNPSKHLEAAKVPPKRNHTEPKIVIEKKNLSNLREASPSRKRIAGQLQTDEIHISDKTP</sequence>
<accession>A0AAV4PNW3</accession>
<evidence type="ECO:0000313" key="3">
    <source>
        <dbReference type="Proteomes" id="UP001054837"/>
    </source>
</evidence>
<feature type="compositionally biased region" description="Basic and acidic residues" evidence="1">
    <location>
        <begin position="104"/>
        <end position="113"/>
    </location>
</feature>
<protein>
    <submittedName>
        <fullName evidence="2">Uncharacterized protein</fullName>
    </submittedName>
</protein>
<dbReference type="EMBL" id="BPLQ01003074">
    <property type="protein sequence ID" value="GIX97836.1"/>
    <property type="molecule type" value="Genomic_DNA"/>
</dbReference>
<evidence type="ECO:0000313" key="2">
    <source>
        <dbReference type="EMBL" id="GIX97836.1"/>
    </source>
</evidence>
<reference evidence="2 3" key="1">
    <citation type="submission" date="2021-06" db="EMBL/GenBank/DDBJ databases">
        <title>Caerostris darwini draft genome.</title>
        <authorList>
            <person name="Kono N."/>
            <person name="Arakawa K."/>
        </authorList>
    </citation>
    <scope>NUCLEOTIDE SEQUENCE [LARGE SCALE GENOMIC DNA]</scope>
</reference>
<dbReference type="AlphaFoldDB" id="A0AAV4PNW3"/>